<keyword evidence="2" id="KW-1185">Reference proteome</keyword>
<evidence type="ECO:0000313" key="1">
    <source>
        <dbReference type="EMBL" id="KAH7844850.1"/>
    </source>
</evidence>
<name>A0ACB7XWJ8_9ERIC</name>
<dbReference type="Proteomes" id="UP000828048">
    <property type="component" value="Chromosome 1"/>
</dbReference>
<evidence type="ECO:0000313" key="2">
    <source>
        <dbReference type="Proteomes" id="UP000828048"/>
    </source>
</evidence>
<organism evidence="1 2">
    <name type="scientific">Vaccinium darrowii</name>
    <dbReference type="NCBI Taxonomy" id="229202"/>
    <lineage>
        <taxon>Eukaryota</taxon>
        <taxon>Viridiplantae</taxon>
        <taxon>Streptophyta</taxon>
        <taxon>Embryophyta</taxon>
        <taxon>Tracheophyta</taxon>
        <taxon>Spermatophyta</taxon>
        <taxon>Magnoliopsida</taxon>
        <taxon>eudicotyledons</taxon>
        <taxon>Gunneridae</taxon>
        <taxon>Pentapetalae</taxon>
        <taxon>asterids</taxon>
        <taxon>Ericales</taxon>
        <taxon>Ericaceae</taxon>
        <taxon>Vaccinioideae</taxon>
        <taxon>Vaccinieae</taxon>
        <taxon>Vaccinium</taxon>
    </lineage>
</organism>
<dbReference type="EMBL" id="CM037151">
    <property type="protein sequence ID" value="KAH7844850.1"/>
    <property type="molecule type" value="Genomic_DNA"/>
</dbReference>
<accession>A0ACB7XWJ8</accession>
<proteinExistence type="predicted"/>
<comment type="caution">
    <text evidence="1">The sequence shown here is derived from an EMBL/GenBank/DDBJ whole genome shotgun (WGS) entry which is preliminary data.</text>
</comment>
<sequence length="147" mass="16036">MLSVIPPAPLVVVNCLGCNVVRGTSVAMENSRLREEVIVILATKMIGKQIVVELAVVAMEELMQMAQMGDPLGISGTGNNTCVLNEEEYFRTYTGGIGPKPLGFRSEASRETTVVTMNHVNLVEILLDVVNVTFCAVMLIFFNNKLF</sequence>
<gene>
    <name evidence="1" type="ORF">Vadar_032365</name>
</gene>
<protein>
    <submittedName>
        <fullName evidence="1">Uncharacterized protein</fullName>
    </submittedName>
</protein>
<reference evidence="1 2" key="1">
    <citation type="journal article" date="2021" name="Hortic Res">
        <title>High-quality reference genome and annotation aids understanding of berry development for evergreen blueberry (Vaccinium darrowii).</title>
        <authorList>
            <person name="Yu J."/>
            <person name="Hulse-Kemp A.M."/>
            <person name="Babiker E."/>
            <person name="Staton M."/>
        </authorList>
    </citation>
    <scope>NUCLEOTIDE SEQUENCE [LARGE SCALE GENOMIC DNA]</scope>
    <source>
        <strain evidence="2">cv. NJ 8807/NJ 8810</strain>
        <tissue evidence="1">Young leaf</tissue>
    </source>
</reference>